<comment type="subcellular location">
    <subcellularLocation>
        <location evidence="1">Membrane</location>
        <topology evidence="1">Multi-pass membrane protein</topology>
    </subcellularLocation>
</comment>
<dbReference type="SUPFAM" id="SSF81324">
    <property type="entry name" value="Voltage-gated potassium channels"/>
    <property type="match status" value="1"/>
</dbReference>
<feature type="domain" description="Cyclic nucleotide-binding" evidence="13">
    <location>
        <begin position="464"/>
        <end position="581"/>
    </location>
</feature>
<keyword evidence="9 12" id="KW-0472">Membrane</keyword>
<dbReference type="Gene3D" id="1.10.287.630">
    <property type="entry name" value="Helix hairpin bin"/>
    <property type="match status" value="1"/>
</dbReference>
<organism evidence="14 15">
    <name type="scientific">[Myrmecia] bisecta</name>
    <dbReference type="NCBI Taxonomy" id="41462"/>
    <lineage>
        <taxon>Eukaryota</taxon>
        <taxon>Viridiplantae</taxon>
        <taxon>Chlorophyta</taxon>
        <taxon>core chlorophytes</taxon>
        <taxon>Trebouxiophyceae</taxon>
        <taxon>Trebouxiales</taxon>
        <taxon>Trebouxiaceae</taxon>
        <taxon>Myrmecia</taxon>
    </lineage>
</organism>
<name>A0AAW1PT08_9CHLO</name>
<dbReference type="Pfam" id="PF00027">
    <property type="entry name" value="cNMP_binding"/>
    <property type="match status" value="1"/>
</dbReference>
<feature type="region of interest" description="Disordered" evidence="11">
    <location>
        <begin position="75"/>
        <end position="96"/>
    </location>
</feature>
<dbReference type="SUPFAM" id="SSF51206">
    <property type="entry name" value="cAMP-binding domain-like"/>
    <property type="match status" value="1"/>
</dbReference>
<dbReference type="PANTHER" id="PTHR45743:SF2">
    <property type="entry name" value="POTASSIUM CHANNEL AKT1"/>
    <property type="match status" value="1"/>
</dbReference>
<reference evidence="14 15" key="1">
    <citation type="journal article" date="2024" name="Nat. Commun.">
        <title>Phylogenomics reveals the evolutionary origins of lichenization in chlorophyte algae.</title>
        <authorList>
            <person name="Puginier C."/>
            <person name="Libourel C."/>
            <person name="Otte J."/>
            <person name="Skaloud P."/>
            <person name="Haon M."/>
            <person name="Grisel S."/>
            <person name="Petersen M."/>
            <person name="Berrin J.G."/>
            <person name="Delaux P.M."/>
            <person name="Dal Grande F."/>
            <person name="Keller J."/>
        </authorList>
    </citation>
    <scope>NUCLEOTIDE SEQUENCE [LARGE SCALE GENOMIC DNA]</scope>
    <source>
        <strain evidence="14 15">SAG 2043</strain>
    </source>
</reference>
<evidence type="ECO:0000256" key="6">
    <source>
        <dbReference type="ARBA" id="ARBA00022882"/>
    </source>
</evidence>
<dbReference type="InterPro" id="IPR000595">
    <property type="entry name" value="cNMP-bd_dom"/>
</dbReference>
<evidence type="ECO:0000256" key="7">
    <source>
        <dbReference type="ARBA" id="ARBA00022989"/>
    </source>
</evidence>
<evidence type="ECO:0000313" key="15">
    <source>
        <dbReference type="Proteomes" id="UP001489004"/>
    </source>
</evidence>
<dbReference type="PRINTS" id="PR01463">
    <property type="entry name" value="EAGCHANLFMLY"/>
</dbReference>
<evidence type="ECO:0000256" key="8">
    <source>
        <dbReference type="ARBA" id="ARBA00023065"/>
    </source>
</evidence>
<dbReference type="CDD" id="cd00038">
    <property type="entry name" value="CAP_ED"/>
    <property type="match status" value="1"/>
</dbReference>
<keyword evidence="6" id="KW-0851">Voltage-gated channel</keyword>
<dbReference type="Pfam" id="PF00520">
    <property type="entry name" value="Ion_trans"/>
    <property type="match status" value="1"/>
</dbReference>
<dbReference type="Gene3D" id="1.10.287.70">
    <property type="match status" value="1"/>
</dbReference>
<evidence type="ECO:0000256" key="4">
    <source>
        <dbReference type="ARBA" id="ARBA00022692"/>
    </source>
</evidence>
<evidence type="ECO:0000256" key="12">
    <source>
        <dbReference type="SAM" id="Phobius"/>
    </source>
</evidence>
<comment type="caution">
    <text evidence="14">The sequence shown here is derived from an EMBL/GenBank/DDBJ whole genome shotgun (WGS) entry which is preliminary data.</text>
</comment>
<evidence type="ECO:0000256" key="10">
    <source>
        <dbReference type="ARBA" id="ARBA00023303"/>
    </source>
</evidence>
<evidence type="ECO:0000259" key="13">
    <source>
        <dbReference type="PROSITE" id="PS50042"/>
    </source>
</evidence>
<dbReference type="InterPro" id="IPR018490">
    <property type="entry name" value="cNMP-bd_dom_sf"/>
</dbReference>
<dbReference type="InterPro" id="IPR014710">
    <property type="entry name" value="RmlC-like_jellyroll"/>
</dbReference>
<keyword evidence="7 12" id="KW-1133">Transmembrane helix</keyword>
<dbReference type="InterPro" id="IPR003938">
    <property type="entry name" value="K_chnl_volt-dep_EAG/ELK/ERG"/>
</dbReference>
<evidence type="ECO:0000256" key="2">
    <source>
        <dbReference type="ARBA" id="ARBA00007929"/>
    </source>
</evidence>
<keyword evidence="5" id="KW-0630">Potassium</keyword>
<evidence type="ECO:0000256" key="11">
    <source>
        <dbReference type="SAM" id="MobiDB-lite"/>
    </source>
</evidence>
<dbReference type="Proteomes" id="UP001489004">
    <property type="component" value="Unassembled WGS sequence"/>
</dbReference>
<evidence type="ECO:0000256" key="3">
    <source>
        <dbReference type="ARBA" id="ARBA00022448"/>
    </source>
</evidence>
<evidence type="ECO:0000256" key="1">
    <source>
        <dbReference type="ARBA" id="ARBA00004141"/>
    </source>
</evidence>
<comment type="similarity">
    <text evidence="2">Belongs to the potassium channel family. Plant (TC 1.A.1.4) subfamily.</text>
</comment>
<dbReference type="PROSITE" id="PS50042">
    <property type="entry name" value="CNMP_BINDING_3"/>
    <property type="match status" value="1"/>
</dbReference>
<keyword evidence="4 12" id="KW-0812">Transmembrane</keyword>
<keyword evidence="5" id="KW-0631">Potassium channel</keyword>
<accession>A0AAW1PT08</accession>
<dbReference type="GO" id="GO:0005249">
    <property type="term" value="F:voltage-gated potassium channel activity"/>
    <property type="evidence" value="ECO:0007669"/>
    <property type="project" value="InterPro"/>
</dbReference>
<proteinExistence type="inferred from homology"/>
<protein>
    <recommendedName>
        <fullName evidence="13">Cyclic nucleotide-binding domain-containing protein</fullName>
    </recommendedName>
</protein>
<dbReference type="PANTHER" id="PTHR45743">
    <property type="entry name" value="POTASSIUM CHANNEL AKT1"/>
    <property type="match status" value="1"/>
</dbReference>
<dbReference type="EMBL" id="JALJOR010000008">
    <property type="protein sequence ID" value="KAK9812616.1"/>
    <property type="molecule type" value="Genomic_DNA"/>
</dbReference>
<feature type="region of interest" description="Disordered" evidence="11">
    <location>
        <begin position="648"/>
        <end position="699"/>
    </location>
</feature>
<dbReference type="AlphaFoldDB" id="A0AAW1PT08"/>
<keyword evidence="3" id="KW-0813">Transport</keyword>
<feature type="transmembrane region" description="Helical" evidence="12">
    <location>
        <begin position="358"/>
        <end position="382"/>
    </location>
</feature>
<dbReference type="InterPro" id="IPR045319">
    <property type="entry name" value="KAT/AKT"/>
</dbReference>
<dbReference type="InterPro" id="IPR005821">
    <property type="entry name" value="Ion_trans_dom"/>
</dbReference>
<keyword evidence="5" id="KW-0633">Potassium transport</keyword>
<feature type="transmembrane region" description="Helical" evidence="12">
    <location>
        <begin position="163"/>
        <end position="187"/>
    </location>
</feature>
<feature type="transmembrane region" description="Helical" evidence="12">
    <location>
        <begin position="273"/>
        <end position="301"/>
    </location>
</feature>
<evidence type="ECO:0000256" key="5">
    <source>
        <dbReference type="ARBA" id="ARBA00022826"/>
    </source>
</evidence>
<feature type="transmembrane region" description="Helical" evidence="12">
    <location>
        <begin position="208"/>
        <end position="228"/>
    </location>
</feature>
<dbReference type="SMART" id="SM00100">
    <property type="entry name" value="cNMP"/>
    <property type="match status" value="1"/>
</dbReference>
<evidence type="ECO:0000313" key="14">
    <source>
        <dbReference type="EMBL" id="KAK9812616.1"/>
    </source>
</evidence>
<evidence type="ECO:0000256" key="9">
    <source>
        <dbReference type="ARBA" id="ARBA00023136"/>
    </source>
</evidence>
<keyword evidence="10" id="KW-0407">Ion channel</keyword>
<gene>
    <name evidence="14" type="ORF">WJX72_000666</name>
</gene>
<sequence length="739" mass="81557">MTEGQPQVSPFASYNGTTLDDAARQTADELLLTGYLRRELSLTREGWDDLTKYLAKQTRVQKLSAGAKARMASVFSNAAPRGRPEEEQDLEDPEAPSGCWHNKWPREHSILGLPLIHPHSCITGIESIVMALVDATYSAFIVPIGVAFETGVNGVTWPVICDLVAGALFNLDIFILLHTGFVVTHNLRRKVIMNGPLIAWYYCRRGALITDVLSAIPFWAELGLIVIGNNHSRGPALQAFLALRLFRLVRLVRFIKGVFLQLGSRSGSRFAKLISSSVIYFVLTVYAACALINLLGCIWYFTARREGLANSWLTSVAGQDLTTASRLRQYVASIYYAMTTITTVGYGDITAHTAAEELVAIFIMFIGVLFFGFLIGSLGELLEQSSMAARRAAVLRNKFDDVEAWMRKRKLPREMCNEITSFYADIWARQADWKDEQFFAELPAATRSRVAGHMLRQVLQTSDIFRCLSSEARERIAGKVHPRMVSPGHDLCEQGEEADCMWILQEGDILSLRCGREVGVLEPPAVLGEAVILPELGRHRAFTFRAVTWCTVWELRLVDIRVLLNVYPELLDKMVHAFMERLLKRIRLSPDAGDKLEAILIHESKLGSATDRRGPVDGRPGSNMQLGEAMAAAVAGDITPLQHMLEGAALPGGDATEPQARMAQPLSSPLSSGAAAHQAPGSSPQPRAQAEEWGQSAQISTRIGSAETGITGVSHGSCWAGRNERCRWRWKWPGRDAAG</sequence>
<dbReference type="GO" id="GO:0034702">
    <property type="term" value="C:monoatomic ion channel complex"/>
    <property type="evidence" value="ECO:0007669"/>
    <property type="project" value="UniProtKB-KW"/>
</dbReference>
<dbReference type="Gene3D" id="2.60.120.10">
    <property type="entry name" value="Jelly Rolls"/>
    <property type="match status" value="1"/>
</dbReference>
<keyword evidence="8" id="KW-0406">Ion transport</keyword>
<keyword evidence="15" id="KW-1185">Reference proteome</keyword>